<gene>
    <name evidence="8" type="ORF">OS493_003071</name>
</gene>
<dbReference type="GO" id="GO:0004930">
    <property type="term" value="F:G protein-coupled receptor activity"/>
    <property type="evidence" value="ECO:0007669"/>
    <property type="project" value="InterPro"/>
</dbReference>
<dbReference type="Proteomes" id="UP001163046">
    <property type="component" value="Unassembled WGS sequence"/>
</dbReference>
<evidence type="ECO:0000313" key="9">
    <source>
        <dbReference type="Proteomes" id="UP001163046"/>
    </source>
</evidence>
<evidence type="ECO:0000256" key="3">
    <source>
        <dbReference type="ARBA" id="ARBA00022692"/>
    </source>
</evidence>
<evidence type="ECO:0000256" key="2">
    <source>
        <dbReference type="ARBA" id="ARBA00022475"/>
    </source>
</evidence>
<dbReference type="SUPFAM" id="SSF81321">
    <property type="entry name" value="Family A G protein-coupled receptor-like"/>
    <property type="match status" value="1"/>
</dbReference>
<proteinExistence type="predicted"/>
<evidence type="ECO:0000256" key="5">
    <source>
        <dbReference type="ARBA" id="ARBA00023136"/>
    </source>
</evidence>
<feature type="transmembrane region" description="Helical" evidence="6">
    <location>
        <begin position="78"/>
        <end position="98"/>
    </location>
</feature>
<dbReference type="OrthoDB" id="5976079at2759"/>
<evidence type="ECO:0000259" key="7">
    <source>
        <dbReference type="PROSITE" id="PS50262"/>
    </source>
</evidence>
<feature type="domain" description="G-protein coupled receptors family 1 profile" evidence="7">
    <location>
        <begin position="58"/>
        <end position="301"/>
    </location>
</feature>
<dbReference type="Pfam" id="PF00001">
    <property type="entry name" value="7tm_1"/>
    <property type="match status" value="1"/>
</dbReference>
<dbReference type="Gene3D" id="1.20.1070.10">
    <property type="entry name" value="Rhodopsin 7-helix transmembrane proteins"/>
    <property type="match status" value="1"/>
</dbReference>
<dbReference type="EMBL" id="MU827778">
    <property type="protein sequence ID" value="KAJ7340334.1"/>
    <property type="molecule type" value="Genomic_DNA"/>
</dbReference>
<protein>
    <recommendedName>
        <fullName evidence="7">G-protein coupled receptors family 1 profile domain-containing protein</fullName>
    </recommendedName>
</protein>
<feature type="transmembrane region" description="Helical" evidence="6">
    <location>
        <begin position="161"/>
        <end position="181"/>
    </location>
</feature>
<feature type="transmembrane region" description="Helical" evidence="6">
    <location>
        <begin position="41"/>
        <end position="66"/>
    </location>
</feature>
<feature type="transmembrane region" description="Helical" evidence="6">
    <location>
        <begin position="250"/>
        <end position="270"/>
    </location>
</feature>
<comment type="subcellular location">
    <subcellularLocation>
        <location evidence="1">Cell membrane</location>
        <topology evidence="1">Multi-pass membrane protein</topology>
    </subcellularLocation>
</comment>
<dbReference type="CDD" id="cd00637">
    <property type="entry name" value="7tm_classA_rhodopsin-like"/>
    <property type="match status" value="1"/>
</dbReference>
<feature type="transmembrane region" description="Helical" evidence="6">
    <location>
        <begin position="282"/>
        <end position="303"/>
    </location>
</feature>
<keyword evidence="2" id="KW-1003">Cell membrane</keyword>
<dbReference type="GO" id="GO:0005886">
    <property type="term" value="C:plasma membrane"/>
    <property type="evidence" value="ECO:0007669"/>
    <property type="project" value="UniProtKB-SubCell"/>
</dbReference>
<reference evidence="8" key="1">
    <citation type="submission" date="2023-01" db="EMBL/GenBank/DDBJ databases">
        <title>Genome assembly of the deep-sea coral Lophelia pertusa.</title>
        <authorList>
            <person name="Herrera S."/>
            <person name="Cordes E."/>
        </authorList>
    </citation>
    <scope>NUCLEOTIDE SEQUENCE</scope>
    <source>
        <strain evidence="8">USNM1676648</strain>
        <tissue evidence="8">Polyp</tissue>
    </source>
</reference>
<sequence>METASMNTSATNSSFPDLTGKSCYYLDRFQIFKTGPPNAEYIVNCTLNAILSVVAILGNGMILHALRKSAALRPPSRALLYSLAASDLGVGLVVQPFYVVYKTAEFMNNHQLYCITGIGFHLSANVFSAVSFLTVTAIAFDRVFALHLKSRYQTTVSLRRVIIVILAIWALTGLWVFNWFWNIRIYQVFNISAVSTCLVVSSIAYAVLCFKLCQLQKQSLSRWKAEGISPKEAKTMGPFGAYKRSVTTMFYVYALMLICYVPYLSMFFVIETTKVTSTKIVILSYTITVLFANSALNPFLYCWRITEIRKEVFSTLAKFACRVSENGAINIQPAVYIREGQ</sequence>
<accession>A0A9W9YGF7</accession>
<dbReference type="PROSITE" id="PS50262">
    <property type="entry name" value="G_PROTEIN_RECEP_F1_2"/>
    <property type="match status" value="1"/>
</dbReference>
<evidence type="ECO:0000256" key="1">
    <source>
        <dbReference type="ARBA" id="ARBA00004651"/>
    </source>
</evidence>
<keyword evidence="5 6" id="KW-0472">Membrane</keyword>
<dbReference type="InterPro" id="IPR017452">
    <property type="entry name" value="GPCR_Rhodpsn_7TM"/>
</dbReference>
<keyword evidence="4 6" id="KW-1133">Transmembrane helix</keyword>
<dbReference type="AlphaFoldDB" id="A0A9W9YGF7"/>
<dbReference type="PANTHER" id="PTHR22750">
    <property type="entry name" value="G-PROTEIN COUPLED RECEPTOR"/>
    <property type="match status" value="1"/>
</dbReference>
<keyword evidence="3 6" id="KW-0812">Transmembrane</keyword>
<evidence type="ECO:0000256" key="4">
    <source>
        <dbReference type="ARBA" id="ARBA00022989"/>
    </source>
</evidence>
<evidence type="ECO:0000313" key="8">
    <source>
        <dbReference type="EMBL" id="KAJ7340334.1"/>
    </source>
</evidence>
<comment type="caution">
    <text evidence="8">The sequence shown here is derived from an EMBL/GenBank/DDBJ whole genome shotgun (WGS) entry which is preliminary data.</text>
</comment>
<feature type="transmembrane region" description="Helical" evidence="6">
    <location>
        <begin position="118"/>
        <end position="140"/>
    </location>
</feature>
<evidence type="ECO:0000256" key="6">
    <source>
        <dbReference type="SAM" id="Phobius"/>
    </source>
</evidence>
<dbReference type="PRINTS" id="PR00237">
    <property type="entry name" value="GPCRRHODOPSN"/>
</dbReference>
<feature type="transmembrane region" description="Helical" evidence="6">
    <location>
        <begin position="193"/>
        <end position="213"/>
    </location>
</feature>
<organism evidence="8 9">
    <name type="scientific">Desmophyllum pertusum</name>
    <dbReference type="NCBI Taxonomy" id="174260"/>
    <lineage>
        <taxon>Eukaryota</taxon>
        <taxon>Metazoa</taxon>
        <taxon>Cnidaria</taxon>
        <taxon>Anthozoa</taxon>
        <taxon>Hexacorallia</taxon>
        <taxon>Scleractinia</taxon>
        <taxon>Caryophylliina</taxon>
        <taxon>Caryophylliidae</taxon>
        <taxon>Desmophyllum</taxon>
    </lineage>
</organism>
<keyword evidence="9" id="KW-1185">Reference proteome</keyword>
<name>A0A9W9YGF7_9CNID</name>
<dbReference type="InterPro" id="IPR000276">
    <property type="entry name" value="GPCR_Rhodpsn"/>
</dbReference>